<dbReference type="PANTHER" id="PTHR31640:SF1">
    <property type="entry name" value="BRIDGE-LIKE LIPID TRANSFER PROTEIN FAMILY MEMBER 1"/>
    <property type="match status" value="1"/>
</dbReference>
<gene>
    <name evidence="3" type="primary">Kiaa1109</name>
    <name evidence="3" type="ORF">CEXT_402581</name>
</gene>
<feature type="compositionally biased region" description="Low complexity" evidence="1">
    <location>
        <begin position="467"/>
        <end position="476"/>
    </location>
</feature>
<keyword evidence="4" id="KW-1185">Reference proteome</keyword>
<feature type="compositionally biased region" description="Polar residues" evidence="1">
    <location>
        <begin position="336"/>
        <end position="361"/>
    </location>
</feature>
<dbReference type="InterPro" id="IPR033616">
    <property type="entry name" value="BLTP1"/>
</dbReference>
<dbReference type="EMBL" id="BPLR01010524">
    <property type="protein sequence ID" value="GIY39867.1"/>
    <property type="molecule type" value="Genomic_DNA"/>
</dbReference>
<dbReference type="GO" id="GO:0098793">
    <property type="term" value="C:presynapse"/>
    <property type="evidence" value="ECO:0007669"/>
    <property type="project" value="GOC"/>
</dbReference>
<feature type="region of interest" description="Disordered" evidence="1">
    <location>
        <begin position="458"/>
        <end position="504"/>
    </location>
</feature>
<comment type="caution">
    <text evidence="3">The sequence shown here is derived from an EMBL/GenBank/DDBJ whole genome shotgun (WGS) entry which is preliminary data.</text>
</comment>
<keyword evidence="3" id="KW-0812">Transmembrane</keyword>
<keyword evidence="3" id="KW-0472">Membrane</keyword>
<protein>
    <submittedName>
        <fullName evidence="3">Transmembrane protein KIAA1109</fullName>
    </submittedName>
</protein>
<sequence length="711" mass="79105">MKKGCGPISAKGLQKKIKKFGETGFFCSEIWQREEISCFVVRGHAMFSGVDRPLGSETLEYAWLVEVLVGDITGRITIPQMYHTVTGFELFVFQVQQVDCDLQPPRAFKLCQHDVPQPNCSHTTASLICPCPDDIKYRMTRLSVDALDICIVESGTAIEVEYAKISSNLVCSSVYSIVSHGLGSQQNATSELWLEVGGFSFGPVYVDAASSQVKKDEIIQQDKFLKIHDAKRKKLWFLWPLDTLTASQPINGKCGCVGGCSFFGNNRNGVYFFCVSSSHVEDVGPVSARYQIGTDNYLGYGESLLHKGHFVFDAPENAPVLKSGYSPSHSEKSFIATDSSNPQNGSKFNDTMLSRSSDTDSQFIPRGHSAFSESFLDDKISFFSHNKITTDNHGENSLYDSTIPSFHENIDIIKEGSVSPGLSQNRYSSRISLNTCPSGRENNGSRHSLANIAARSYSPRSVRRAASTESTHSTESYFSADEDAISSADNGDSTILDENHSEDDKRHVVIKNGTNSVDRKISTARRSLHDIQETPSQQSSDSDLHVTVLQRTPSCGNHHDPSDSNSISSTSFLSAMSSQEDIALVDLHNQMDKPIIESPLLMSCYMAHMTQLQCYQWVQPPPLPQFMHQPGSHHSGHYKDCIFNRMHSTWKPKFVPLTEGYTSIHMVDKSKVPGYRQKYCHVQKSVSTHSDEEFQPGSFHAEMKKKVSTFY</sequence>
<evidence type="ECO:0000313" key="4">
    <source>
        <dbReference type="Proteomes" id="UP001054945"/>
    </source>
</evidence>
<feature type="region of interest" description="Disordered" evidence="1">
    <location>
        <begin position="332"/>
        <end position="361"/>
    </location>
</feature>
<dbReference type="InterPro" id="IPR047104">
    <property type="entry name" value="BLTP1_N"/>
</dbReference>
<reference evidence="3 4" key="1">
    <citation type="submission" date="2021-06" db="EMBL/GenBank/DDBJ databases">
        <title>Caerostris extrusa draft genome.</title>
        <authorList>
            <person name="Kono N."/>
            <person name="Arakawa K."/>
        </authorList>
    </citation>
    <scope>NUCLEOTIDE SEQUENCE [LARGE SCALE GENOMIC DNA]</scope>
</reference>
<proteinExistence type="predicted"/>
<dbReference type="Pfam" id="PF20413">
    <property type="entry name" value="BLTP1_N"/>
    <property type="match status" value="1"/>
</dbReference>
<organism evidence="3 4">
    <name type="scientific">Caerostris extrusa</name>
    <name type="common">Bark spider</name>
    <name type="synonym">Caerostris bankana</name>
    <dbReference type="NCBI Taxonomy" id="172846"/>
    <lineage>
        <taxon>Eukaryota</taxon>
        <taxon>Metazoa</taxon>
        <taxon>Ecdysozoa</taxon>
        <taxon>Arthropoda</taxon>
        <taxon>Chelicerata</taxon>
        <taxon>Arachnida</taxon>
        <taxon>Araneae</taxon>
        <taxon>Araneomorphae</taxon>
        <taxon>Entelegynae</taxon>
        <taxon>Araneoidea</taxon>
        <taxon>Araneidae</taxon>
        <taxon>Caerostris</taxon>
    </lineage>
</organism>
<dbReference type="Proteomes" id="UP001054945">
    <property type="component" value="Unassembled WGS sequence"/>
</dbReference>
<evidence type="ECO:0000259" key="2">
    <source>
        <dbReference type="Pfam" id="PF20413"/>
    </source>
</evidence>
<name>A0AAV4T599_CAEEX</name>
<dbReference type="AlphaFoldDB" id="A0AAV4T599"/>
<dbReference type="GO" id="GO:0048488">
    <property type="term" value="P:synaptic vesicle endocytosis"/>
    <property type="evidence" value="ECO:0007669"/>
    <property type="project" value="TreeGrafter"/>
</dbReference>
<evidence type="ECO:0000256" key="1">
    <source>
        <dbReference type="SAM" id="MobiDB-lite"/>
    </source>
</evidence>
<evidence type="ECO:0000313" key="3">
    <source>
        <dbReference type="EMBL" id="GIY39867.1"/>
    </source>
</evidence>
<dbReference type="PANTHER" id="PTHR31640">
    <property type="entry name" value="TRANSMEMBRANE PROTEIN KIAA1109"/>
    <property type="match status" value="1"/>
</dbReference>
<feature type="domain" description="Bridge-like lipid transfer protein family member 1 N-terminal" evidence="2">
    <location>
        <begin position="36"/>
        <end position="241"/>
    </location>
</feature>
<accession>A0AAV4T599</accession>